<proteinExistence type="predicted"/>
<evidence type="ECO:0000313" key="1">
    <source>
        <dbReference type="EMBL" id="MPM82264.1"/>
    </source>
</evidence>
<organism evidence="1">
    <name type="scientific">bioreactor metagenome</name>
    <dbReference type="NCBI Taxonomy" id="1076179"/>
    <lineage>
        <taxon>unclassified sequences</taxon>
        <taxon>metagenomes</taxon>
        <taxon>ecological metagenomes</taxon>
    </lineage>
</organism>
<comment type="caution">
    <text evidence="1">The sequence shown here is derived from an EMBL/GenBank/DDBJ whole genome shotgun (WGS) entry which is preliminary data.</text>
</comment>
<reference evidence="1" key="1">
    <citation type="submission" date="2019-08" db="EMBL/GenBank/DDBJ databases">
        <authorList>
            <person name="Kucharzyk K."/>
            <person name="Murdoch R.W."/>
            <person name="Higgins S."/>
            <person name="Loffler F."/>
        </authorList>
    </citation>
    <scope>NUCLEOTIDE SEQUENCE</scope>
</reference>
<name>A0A645CZ63_9ZZZZ</name>
<protein>
    <submittedName>
        <fullName evidence="1">Uncharacterized protein</fullName>
    </submittedName>
</protein>
<dbReference type="EMBL" id="VSSQ01031396">
    <property type="protein sequence ID" value="MPM82264.1"/>
    <property type="molecule type" value="Genomic_DNA"/>
</dbReference>
<gene>
    <name evidence="1" type="ORF">SDC9_129325</name>
</gene>
<dbReference type="AlphaFoldDB" id="A0A645CZ63"/>
<accession>A0A645CZ63</accession>
<sequence>MQLNLIDLRVGAHGAQLLAKRHQPVFRAHAVHLEAKEAREILGHLICGVGIEHDQRLNRVERMVEKVRADLRQEHVGAVVFQLLLKRRDAILRGFLLHAADGAGAHHRGCDGEA</sequence>